<evidence type="ECO:0000256" key="1">
    <source>
        <dbReference type="ARBA" id="ARBA00004141"/>
    </source>
</evidence>
<evidence type="ECO:0000256" key="6">
    <source>
        <dbReference type="SAM" id="Phobius"/>
    </source>
</evidence>
<evidence type="ECO:0000313" key="8">
    <source>
        <dbReference type="Proteomes" id="UP000054248"/>
    </source>
</evidence>
<evidence type="ECO:0000256" key="3">
    <source>
        <dbReference type="ARBA" id="ARBA00022989"/>
    </source>
</evidence>
<keyword evidence="4 6" id="KW-0472">Membrane</keyword>
<accession>A0A0C3M3A5</accession>
<evidence type="ECO:0000256" key="4">
    <source>
        <dbReference type="ARBA" id="ARBA00023136"/>
    </source>
</evidence>
<dbReference type="HOGENOM" id="CLU_066546_2_0_1"/>
<feature type="transmembrane region" description="Helical" evidence="6">
    <location>
        <begin position="165"/>
        <end position="188"/>
    </location>
</feature>
<evidence type="ECO:0000256" key="5">
    <source>
        <dbReference type="SAM" id="MobiDB-lite"/>
    </source>
</evidence>
<dbReference type="GO" id="GO:0015031">
    <property type="term" value="P:protein transport"/>
    <property type="evidence" value="ECO:0007669"/>
    <property type="project" value="InterPro"/>
</dbReference>
<name>A0A0C3M3A5_9AGAM</name>
<dbReference type="Pfam" id="PF04144">
    <property type="entry name" value="SCAMP"/>
    <property type="match status" value="1"/>
</dbReference>
<dbReference type="EMBL" id="KN822998">
    <property type="protein sequence ID" value="KIO28172.1"/>
    <property type="molecule type" value="Genomic_DNA"/>
</dbReference>
<keyword evidence="3 6" id="KW-1133">Transmembrane helix</keyword>
<dbReference type="InterPro" id="IPR007273">
    <property type="entry name" value="SCAMP"/>
</dbReference>
<evidence type="ECO:0000313" key="7">
    <source>
        <dbReference type="EMBL" id="KIO28172.1"/>
    </source>
</evidence>
<reference evidence="8" key="2">
    <citation type="submission" date="2015-01" db="EMBL/GenBank/DDBJ databases">
        <title>Evolutionary Origins and Diversification of the Mycorrhizal Mutualists.</title>
        <authorList>
            <consortium name="DOE Joint Genome Institute"/>
            <consortium name="Mycorrhizal Genomics Consortium"/>
            <person name="Kohler A."/>
            <person name="Kuo A."/>
            <person name="Nagy L.G."/>
            <person name="Floudas D."/>
            <person name="Copeland A."/>
            <person name="Barry K.W."/>
            <person name="Cichocki N."/>
            <person name="Veneault-Fourrey C."/>
            <person name="LaButti K."/>
            <person name="Lindquist E.A."/>
            <person name="Lipzen A."/>
            <person name="Lundell T."/>
            <person name="Morin E."/>
            <person name="Murat C."/>
            <person name="Riley R."/>
            <person name="Ohm R."/>
            <person name="Sun H."/>
            <person name="Tunlid A."/>
            <person name="Henrissat B."/>
            <person name="Grigoriev I.V."/>
            <person name="Hibbett D.S."/>
            <person name="Martin F."/>
        </authorList>
    </citation>
    <scope>NUCLEOTIDE SEQUENCE [LARGE SCALE GENOMIC DNA]</scope>
    <source>
        <strain evidence="8">MUT 4182</strain>
    </source>
</reference>
<organism evidence="7 8">
    <name type="scientific">Tulasnella calospora MUT 4182</name>
    <dbReference type="NCBI Taxonomy" id="1051891"/>
    <lineage>
        <taxon>Eukaryota</taxon>
        <taxon>Fungi</taxon>
        <taxon>Dikarya</taxon>
        <taxon>Basidiomycota</taxon>
        <taxon>Agaricomycotina</taxon>
        <taxon>Agaricomycetes</taxon>
        <taxon>Cantharellales</taxon>
        <taxon>Tulasnellaceae</taxon>
        <taxon>Tulasnella</taxon>
    </lineage>
</organism>
<feature type="transmembrane region" description="Helical" evidence="6">
    <location>
        <begin position="208"/>
        <end position="232"/>
    </location>
</feature>
<dbReference type="AlphaFoldDB" id="A0A0C3M3A5"/>
<proteinExistence type="predicted"/>
<dbReference type="GO" id="GO:0032588">
    <property type="term" value="C:trans-Golgi network membrane"/>
    <property type="evidence" value="ECO:0007669"/>
    <property type="project" value="TreeGrafter"/>
</dbReference>
<feature type="transmembrane region" description="Helical" evidence="6">
    <location>
        <begin position="136"/>
        <end position="153"/>
    </location>
</feature>
<keyword evidence="2 6" id="KW-0812">Transmembrane</keyword>
<dbReference type="Proteomes" id="UP000054248">
    <property type="component" value="Unassembled WGS sequence"/>
</dbReference>
<reference evidence="7 8" key="1">
    <citation type="submission" date="2014-04" db="EMBL/GenBank/DDBJ databases">
        <authorList>
            <consortium name="DOE Joint Genome Institute"/>
            <person name="Kuo A."/>
            <person name="Girlanda M."/>
            <person name="Perotto S."/>
            <person name="Kohler A."/>
            <person name="Nagy L.G."/>
            <person name="Floudas D."/>
            <person name="Copeland A."/>
            <person name="Barry K.W."/>
            <person name="Cichocki N."/>
            <person name="Veneault-Fourrey C."/>
            <person name="LaButti K."/>
            <person name="Lindquist E.A."/>
            <person name="Lipzen A."/>
            <person name="Lundell T."/>
            <person name="Morin E."/>
            <person name="Murat C."/>
            <person name="Sun H."/>
            <person name="Tunlid A."/>
            <person name="Henrissat B."/>
            <person name="Grigoriev I.V."/>
            <person name="Hibbett D.S."/>
            <person name="Martin F."/>
            <person name="Nordberg H.P."/>
            <person name="Cantor M.N."/>
            <person name="Hua S.X."/>
        </authorList>
    </citation>
    <scope>NUCLEOTIDE SEQUENCE [LARGE SCALE GENOMIC DNA]</scope>
    <source>
        <strain evidence="7 8">MUT 4182</strain>
    </source>
</reference>
<protein>
    <recommendedName>
        <fullName evidence="9">Scamp-domain-containing protein</fullName>
    </recommendedName>
</protein>
<keyword evidence="8" id="KW-1185">Reference proteome</keyword>
<dbReference type="GO" id="GO:0055038">
    <property type="term" value="C:recycling endosome membrane"/>
    <property type="evidence" value="ECO:0007669"/>
    <property type="project" value="TreeGrafter"/>
</dbReference>
<gene>
    <name evidence="7" type="ORF">M407DRAFT_184171</name>
</gene>
<feature type="region of interest" description="Disordered" evidence="5">
    <location>
        <begin position="1"/>
        <end position="47"/>
    </location>
</feature>
<feature type="transmembrane region" description="Helical" evidence="6">
    <location>
        <begin position="103"/>
        <end position="124"/>
    </location>
</feature>
<dbReference type="PANTHER" id="PTHR10687:SF90">
    <property type="entry name" value="SECRETORY CARRIER MEMBRANE PROTEIN"/>
    <property type="match status" value="1"/>
</dbReference>
<comment type="subcellular location">
    <subcellularLocation>
        <location evidence="1">Membrane</location>
        <topology evidence="1">Multi-pass membrane protein</topology>
    </subcellularLocation>
</comment>
<sequence length="266" mass="29358">MSRAPAENPFASNASLDQNPFDASDPFSDPTSTRSAGTDARAADLARREQELAAREAELNQRAEHIKTHGRNNWPPFFPLIYHDISAEVPEGHRATVTRLYQIWLLLVLTLIINFVACLFILLAGSPDGGKDLGGSITYMPVITATSFLLWYRPIYNGYMKEQALYYYLFFFFGGWHLLFSIYMIIGIPSTGSAGIIQTIQAFSQGHLAAGILGTIASVGWTLQGGGLGFYYRQTWAHHNQAGHTFEKAKGELATHGAKSYFSRGG</sequence>
<evidence type="ECO:0008006" key="9">
    <source>
        <dbReference type="Google" id="ProtNLM"/>
    </source>
</evidence>
<dbReference type="OrthoDB" id="242866at2759"/>
<dbReference type="PANTHER" id="PTHR10687">
    <property type="entry name" value="SECRETORY CARRIER-ASSOCIATED MEMBRANE PROTEIN SCAMP"/>
    <property type="match status" value="1"/>
</dbReference>
<evidence type="ECO:0000256" key="2">
    <source>
        <dbReference type="ARBA" id="ARBA00022692"/>
    </source>
</evidence>